<evidence type="ECO:0000256" key="3">
    <source>
        <dbReference type="ARBA" id="ARBA00023002"/>
    </source>
</evidence>
<keyword evidence="2" id="KW-0169">Cobalamin biosynthesis</keyword>
<evidence type="ECO:0000313" key="5">
    <source>
        <dbReference type="Proteomes" id="UP000000647"/>
    </source>
</evidence>
<evidence type="ECO:0000256" key="2">
    <source>
        <dbReference type="ARBA" id="ARBA00022573"/>
    </source>
</evidence>
<dbReference type="GO" id="GO:0009236">
    <property type="term" value="P:cobalamin biosynthetic process"/>
    <property type="evidence" value="ECO:0007669"/>
    <property type="project" value="UniProtKB-UniPathway"/>
</dbReference>
<gene>
    <name evidence="4" type="ordered locus">Hhal_1927</name>
</gene>
<dbReference type="PANTHER" id="PTHR36925">
    <property type="entry name" value="COBALT-PRECORRIN-6A REDUCTASE"/>
    <property type="match status" value="1"/>
</dbReference>
<proteinExistence type="predicted"/>
<dbReference type="AlphaFoldDB" id="A1WYC9"/>
<dbReference type="eggNOG" id="COG2099">
    <property type="taxonomic scope" value="Bacteria"/>
</dbReference>
<dbReference type="Proteomes" id="UP000000647">
    <property type="component" value="Chromosome"/>
</dbReference>
<dbReference type="InterPro" id="IPR003723">
    <property type="entry name" value="Precorrin-6x_reduct"/>
</dbReference>
<sequence>MTPEPLRVLLLGGTGEALTLGQALEQEPGIAAVYSVAGVTRHPRLPQLPVRRGGFGGAVGLAAYLQQHGVHCLVDATHPFAAGISANAAAAARQTGTALLAVRRPAWQPGPDEQWHRVADMAAAAEALGPQSSRVLLTIGNQEVPAFCAAPHHRYWIRCLEQPAQTPPGAELLFQRGPFRYADECRLLRAHGIDTLVTKNAGGAATRSKLDAARDCGARIVMVERPPDPPEAEVATDVGHALAWLRSYLQGRW</sequence>
<evidence type="ECO:0000313" key="4">
    <source>
        <dbReference type="EMBL" id="ABM62691.1"/>
    </source>
</evidence>
<dbReference type="EC" id="1.3.1.54" evidence="4"/>
<dbReference type="PROSITE" id="PS51014">
    <property type="entry name" value="COBK_CBIJ"/>
    <property type="match status" value="1"/>
</dbReference>
<dbReference type="OrthoDB" id="5183775at2"/>
<dbReference type="PANTHER" id="PTHR36925:SF1">
    <property type="entry name" value="COBALT-PRECORRIN-6A REDUCTASE"/>
    <property type="match status" value="1"/>
</dbReference>
<keyword evidence="3 4" id="KW-0560">Oxidoreductase</keyword>
<dbReference type="Pfam" id="PF02571">
    <property type="entry name" value="CbiJ"/>
    <property type="match status" value="1"/>
</dbReference>
<keyword evidence="5" id="KW-1185">Reference proteome</keyword>
<dbReference type="RefSeq" id="WP_011814713.1">
    <property type="nucleotide sequence ID" value="NC_008789.1"/>
</dbReference>
<organism evidence="4 5">
    <name type="scientific">Halorhodospira halophila (strain DSM 244 / SL1)</name>
    <name type="common">Ectothiorhodospira halophila (strain DSM 244 / SL1)</name>
    <dbReference type="NCBI Taxonomy" id="349124"/>
    <lineage>
        <taxon>Bacteria</taxon>
        <taxon>Pseudomonadati</taxon>
        <taxon>Pseudomonadota</taxon>
        <taxon>Gammaproteobacteria</taxon>
        <taxon>Chromatiales</taxon>
        <taxon>Ectothiorhodospiraceae</taxon>
        <taxon>Halorhodospira</taxon>
    </lineage>
</organism>
<evidence type="ECO:0000256" key="1">
    <source>
        <dbReference type="ARBA" id="ARBA00004953"/>
    </source>
</evidence>
<dbReference type="EMBL" id="CP000544">
    <property type="protein sequence ID" value="ABM62691.1"/>
    <property type="molecule type" value="Genomic_DNA"/>
</dbReference>
<dbReference type="KEGG" id="hha:Hhal_1927"/>
<dbReference type="NCBIfam" id="NF005968">
    <property type="entry name" value="PRK08057.1-2"/>
    <property type="match status" value="1"/>
</dbReference>
<dbReference type="UniPathway" id="UPA00148"/>
<comment type="pathway">
    <text evidence="1">Cofactor biosynthesis; adenosylcobalamin biosynthesis.</text>
</comment>
<dbReference type="HOGENOM" id="CLU_068627_1_0_6"/>
<dbReference type="STRING" id="349124.Hhal_1927"/>
<dbReference type="GO" id="GO:0016994">
    <property type="term" value="F:precorrin-6A reductase activity"/>
    <property type="evidence" value="ECO:0007669"/>
    <property type="project" value="UniProtKB-EC"/>
</dbReference>
<accession>A1WYC9</accession>
<reference evidence="5" key="1">
    <citation type="submission" date="2006-12" db="EMBL/GenBank/DDBJ databases">
        <title>Complete sequence of Halorhodospira halophila SL1.</title>
        <authorList>
            <consortium name="US DOE Joint Genome Institute"/>
            <person name="Copeland A."/>
            <person name="Lucas S."/>
            <person name="Lapidus A."/>
            <person name="Barry K."/>
            <person name="Detter J.C."/>
            <person name="Glavina del Rio T."/>
            <person name="Hammon N."/>
            <person name="Israni S."/>
            <person name="Dalin E."/>
            <person name="Tice H."/>
            <person name="Pitluck S."/>
            <person name="Saunders E."/>
            <person name="Brettin T."/>
            <person name="Bruce D."/>
            <person name="Han C."/>
            <person name="Tapia R."/>
            <person name="Schmutz J."/>
            <person name="Larimer F."/>
            <person name="Land M."/>
            <person name="Hauser L."/>
            <person name="Kyrpides N."/>
            <person name="Mikhailova N."/>
            <person name="Hoff W."/>
            <person name="Richardson P."/>
        </authorList>
    </citation>
    <scope>NUCLEOTIDE SEQUENCE [LARGE SCALE GENOMIC DNA]</scope>
    <source>
        <strain evidence="5">DSM 244 / SL1</strain>
    </source>
</reference>
<reference evidence="4 5" key="2">
    <citation type="journal article" date="2013" name="Stand. Genomic Sci.">
        <title>Complete genome sequence of Halorhodospira halophila SL1.</title>
        <authorList>
            <person name="Challacombe J.F."/>
            <person name="Majid S."/>
            <person name="Deole R."/>
            <person name="Brettin T.S."/>
            <person name="Bruce D."/>
            <person name="Delano S.F."/>
            <person name="Detter J.C."/>
            <person name="Gleasner C.D."/>
            <person name="Han C.S."/>
            <person name="Misra M."/>
            <person name="Reitenga K.G."/>
            <person name="Mikhailova N."/>
            <person name="Woyke T."/>
            <person name="Pitluck S."/>
            <person name="Nolan M."/>
            <person name="Land M.L."/>
            <person name="Saunders E."/>
            <person name="Tapia R."/>
            <person name="Lapidus A."/>
            <person name="Ivanova N."/>
            <person name="Hoff W.D."/>
        </authorList>
    </citation>
    <scope>NUCLEOTIDE SEQUENCE [LARGE SCALE GENOMIC DNA]</scope>
    <source>
        <strain evidence="5">DSM 244 / SL1</strain>
    </source>
</reference>
<name>A1WYC9_HALHL</name>
<protein>
    <submittedName>
        <fullName evidence="4">Precorrin-6A reductase</fullName>
        <ecNumber evidence="4">1.3.1.54</ecNumber>
    </submittedName>
</protein>